<keyword evidence="13" id="KW-0460">Magnesium</keyword>
<comment type="pathway">
    <text evidence="2">Siderophore biosynthesis; enterobactin biosynthesis.</text>
</comment>
<dbReference type="InterPro" id="IPR008278">
    <property type="entry name" value="4-PPantetheinyl_Trfase_dom"/>
</dbReference>
<evidence type="ECO:0000256" key="13">
    <source>
        <dbReference type="PIRSR" id="PIRSR603542-2"/>
    </source>
</evidence>
<dbReference type="AlphaFoldDB" id="A0A848MFS7"/>
<dbReference type="Gene3D" id="3.90.470.20">
    <property type="entry name" value="4'-phosphopantetheinyl transferase domain"/>
    <property type="match status" value="1"/>
</dbReference>
<keyword evidence="7" id="KW-0259">Enterobactin biosynthesis</keyword>
<feature type="binding site" evidence="12">
    <location>
        <position position="58"/>
    </location>
    <ligand>
        <name>CoA</name>
        <dbReference type="ChEBI" id="CHEBI:57287"/>
    </ligand>
</feature>
<feature type="binding site" evidence="12">
    <location>
        <position position="117"/>
    </location>
    <ligand>
        <name>CoA</name>
        <dbReference type="ChEBI" id="CHEBI:57287"/>
    </ligand>
</feature>
<comment type="subunit">
    <text evidence="4">EntB, EntD, EntE, and EntF form a multienzyme complex called enterobactin synthase.</text>
</comment>
<organism evidence="16 17">
    <name type="scientific">Rouxiella aceris</name>
    <dbReference type="NCBI Taxonomy" id="2703884"/>
    <lineage>
        <taxon>Bacteria</taxon>
        <taxon>Pseudomonadati</taxon>
        <taxon>Pseudomonadota</taxon>
        <taxon>Gammaproteobacteria</taxon>
        <taxon>Enterobacterales</taxon>
        <taxon>Yersiniaceae</taxon>
        <taxon>Rouxiella</taxon>
    </lineage>
</organism>
<feature type="binding site" evidence="12">
    <location>
        <position position="162"/>
    </location>
    <ligand>
        <name>CoA</name>
        <dbReference type="ChEBI" id="CHEBI:57287"/>
    </ligand>
</feature>
<dbReference type="InterPro" id="IPR003542">
    <property type="entry name" value="Enbac_synth_compD-like"/>
</dbReference>
<comment type="function">
    <text evidence="1">Involved in the biosynthesis of the siderophore enterobactin (enterochelin), which is a macrocyclic trimeric lactone of N-(2,3-dihydroxybenzoyl)-serine. The serine trilactone serves as a scaffolding for the three catechol functionalities that provide hexadentate coordination for the tightly ligated iron(2+) atoms. Plays an essential role in the assembly of the enterobactin by catalyzing the transfer of the 4'-phosphopantetheine (Ppant) moiety from coenzyme A to the apo-domains of both EntB (ArCP domain) and EntF (PCP domain) to yield their holo-forms which make them competent for the activation of 2,3-dihydroxybenzoate (DHB) and L-serine, respectively.</text>
</comment>
<comment type="catalytic activity">
    <reaction evidence="11">
        <text>apo-[peptidyl-carrier protein] + CoA = holo-[peptidyl-carrier protein] + adenosine 3',5'-bisphosphate + H(+)</text>
        <dbReference type="Rhea" id="RHEA:46228"/>
        <dbReference type="Rhea" id="RHEA-COMP:11479"/>
        <dbReference type="Rhea" id="RHEA-COMP:11480"/>
        <dbReference type="ChEBI" id="CHEBI:15378"/>
        <dbReference type="ChEBI" id="CHEBI:29999"/>
        <dbReference type="ChEBI" id="CHEBI:57287"/>
        <dbReference type="ChEBI" id="CHEBI:58343"/>
        <dbReference type="ChEBI" id="CHEBI:64479"/>
    </reaction>
</comment>
<dbReference type="GO" id="GO:0009366">
    <property type="term" value="C:enterobactin synthetase complex"/>
    <property type="evidence" value="ECO:0007669"/>
    <property type="project" value="InterPro"/>
</dbReference>
<reference evidence="16 17" key="1">
    <citation type="submission" date="2020-01" db="EMBL/GenBank/DDBJ databases">
        <authorList>
            <person name="Lee S.D."/>
        </authorList>
    </citation>
    <scope>NUCLEOTIDE SEQUENCE [LARGE SCALE GENOMIC DNA]</scope>
    <source>
        <strain evidence="16 17">SAP-1</strain>
    </source>
</reference>
<comment type="caution">
    <text evidence="16">The sequence shown here is derived from an EMBL/GenBank/DDBJ whole genome shotgun (WGS) entry which is preliminary data.</text>
</comment>
<dbReference type="Pfam" id="PF17837">
    <property type="entry name" value="4PPT_N"/>
    <property type="match status" value="1"/>
</dbReference>
<feature type="binding site" evidence="12">
    <location>
        <begin position="94"/>
        <end position="95"/>
    </location>
    <ligand>
        <name>CoA</name>
        <dbReference type="ChEBI" id="CHEBI:57287"/>
    </ligand>
</feature>
<reference evidence="16 17" key="2">
    <citation type="submission" date="2020-06" db="EMBL/GenBank/DDBJ databases">
        <title>Polyphasic characterization of a Rahnella strain isolated from tree sap.</title>
        <authorList>
            <person name="Kim I.S."/>
        </authorList>
    </citation>
    <scope>NUCLEOTIDE SEQUENCE [LARGE SCALE GENOMIC DNA]</scope>
    <source>
        <strain evidence="16 17">SAP-1</strain>
    </source>
</reference>
<dbReference type="GO" id="GO:0009239">
    <property type="term" value="P:enterobactin biosynthetic process"/>
    <property type="evidence" value="ECO:0007669"/>
    <property type="project" value="UniProtKB-UniPathway"/>
</dbReference>
<dbReference type="Proteomes" id="UP000585363">
    <property type="component" value="Unassembled WGS sequence"/>
</dbReference>
<feature type="domain" description="4'-phosphopantetheinyl transferase" evidence="14">
    <location>
        <begin position="113"/>
        <end position="197"/>
    </location>
</feature>
<dbReference type="GO" id="GO:0005886">
    <property type="term" value="C:plasma membrane"/>
    <property type="evidence" value="ECO:0007669"/>
    <property type="project" value="TreeGrafter"/>
</dbReference>
<feature type="binding site" evidence="13">
    <location>
        <position position="119"/>
    </location>
    <ligand>
        <name>Mg(2+)</name>
        <dbReference type="ChEBI" id="CHEBI:18420"/>
    </ligand>
</feature>
<evidence type="ECO:0000256" key="5">
    <source>
        <dbReference type="ARBA" id="ARBA00019087"/>
    </source>
</evidence>
<evidence type="ECO:0000259" key="14">
    <source>
        <dbReference type="Pfam" id="PF01648"/>
    </source>
</evidence>
<accession>A0A848MFS7</accession>
<evidence type="ECO:0000256" key="2">
    <source>
        <dbReference type="ARBA" id="ARBA00004993"/>
    </source>
</evidence>
<evidence type="ECO:0000256" key="1">
    <source>
        <dbReference type="ARBA" id="ARBA00003937"/>
    </source>
</evidence>
<name>A0A848MFS7_9GAMM</name>
<evidence type="ECO:0000256" key="11">
    <source>
        <dbReference type="ARBA" id="ARBA00049191"/>
    </source>
</evidence>
<keyword evidence="6 16" id="KW-0808">Transferase</keyword>
<dbReference type="GO" id="GO:0008897">
    <property type="term" value="F:holo-[acyl-carrier-protein] synthase activity"/>
    <property type="evidence" value="ECO:0007669"/>
    <property type="project" value="InterPro"/>
</dbReference>
<dbReference type="SUPFAM" id="SSF56214">
    <property type="entry name" value="4'-phosphopantetheinyl transferase"/>
    <property type="match status" value="1"/>
</dbReference>
<keyword evidence="17" id="KW-1185">Reference proteome</keyword>
<feature type="binding site" evidence="12">
    <location>
        <position position="50"/>
    </location>
    <ligand>
        <name>CoA</name>
        <dbReference type="ChEBI" id="CHEBI:57287"/>
    </ligand>
</feature>
<proteinExistence type="inferred from homology"/>
<evidence type="ECO:0000259" key="15">
    <source>
        <dbReference type="Pfam" id="PF17837"/>
    </source>
</evidence>
<protein>
    <recommendedName>
        <fullName evidence="5">Enterobactin synthase component D</fullName>
    </recommendedName>
    <alternativeName>
        <fullName evidence="8">4'-phosphopantetheinyl transferase EntD</fullName>
    </alternativeName>
    <alternativeName>
        <fullName evidence="9">Enterochelin synthase D</fullName>
    </alternativeName>
</protein>
<evidence type="ECO:0000256" key="10">
    <source>
        <dbReference type="ARBA" id="ARBA00049176"/>
    </source>
</evidence>
<feature type="binding site" evidence="13">
    <location>
        <position position="117"/>
    </location>
    <ligand>
        <name>Mg(2+)</name>
        <dbReference type="ChEBI" id="CHEBI:18420"/>
    </ligand>
</feature>
<comment type="cofactor">
    <cofactor evidence="13">
        <name>Mg(2+)</name>
        <dbReference type="ChEBI" id="CHEBI:18420"/>
    </cofactor>
</comment>
<comment type="catalytic activity">
    <reaction evidence="10">
        <text>apo-[aryl-carrier protein] + CoA = holo-[aryl-carrier protein] + adenosine 3',5'-bisphosphate + H(+)</text>
        <dbReference type="Rhea" id="RHEA:48404"/>
        <dbReference type="Rhea" id="RHEA-COMP:15903"/>
        <dbReference type="Rhea" id="RHEA-COMP:17557"/>
        <dbReference type="ChEBI" id="CHEBI:15378"/>
        <dbReference type="ChEBI" id="CHEBI:29999"/>
        <dbReference type="ChEBI" id="CHEBI:57287"/>
        <dbReference type="ChEBI" id="CHEBI:58343"/>
        <dbReference type="ChEBI" id="CHEBI:64479"/>
    </reaction>
</comment>
<evidence type="ECO:0000256" key="6">
    <source>
        <dbReference type="ARBA" id="ARBA00022679"/>
    </source>
</evidence>
<gene>
    <name evidence="16" type="ORF">GW590_03560</name>
</gene>
<evidence type="ECO:0000313" key="17">
    <source>
        <dbReference type="Proteomes" id="UP000585363"/>
    </source>
</evidence>
<dbReference type="PANTHER" id="PTHR38096:SF1">
    <property type="entry name" value="ENTEROBACTIN SYNTHASE COMPONENT D"/>
    <property type="match status" value="1"/>
</dbReference>
<dbReference type="InterPro" id="IPR037143">
    <property type="entry name" value="4-PPantetheinyl_Trfase_dom_sf"/>
</dbReference>
<evidence type="ECO:0000256" key="9">
    <source>
        <dbReference type="ARBA" id="ARBA00031996"/>
    </source>
</evidence>
<evidence type="ECO:0000256" key="3">
    <source>
        <dbReference type="ARBA" id="ARBA00008342"/>
    </source>
</evidence>
<feature type="binding site" evidence="12">
    <location>
        <position position="166"/>
    </location>
    <ligand>
        <name>CoA</name>
        <dbReference type="ChEBI" id="CHEBI:57287"/>
    </ligand>
</feature>
<evidence type="ECO:0000256" key="7">
    <source>
        <dbReference type="ARBA" id="ARBA00023191"/>
    </source>
</evidence>
<comment type="similarity">
    <text evidence="3">Belongs to the P-Pant transferase superfamily. EntD family.</text>
</comment>
<dbReference type="GO" id="GO:0000287">
    <property type="term" value="F:magnesium ion binding"/>
    <property type="evidence" value="ECO:0007669"/>
    <property type="project" value="InterPro"/>
</dbReference>
<keyword evidence="13" id="KW-0479">Metal-binding</keyword>
<dbReference type="PRINTS" id="PR01399">
    <property type="entry name" value="ENTSNTHTASED"/>
</dbReference>
<dbReference type="UniPathway" id="UPA00017"/>
<evidence type="ECO:0000256" key="12">
    <source>
        <dbReference type="PIRSR" id="PIRSR603542-1"/>
    </source>
</evidence>
<evidence type="ECO:0000313" key="16">
    <source>
        <dbReference type="EMBL" id="NMP25950.1"/>
    </source>
</evidence>
<dbReference type="InterPro" id="IPR041354">
    <property type="entry name" value="4PPT_N"/>
</dbReference>
<dbReference type="RefSeq" id="WP_169401613.1">
    <property type="nucleotide sequence ID" value="NZ_JAADJU010000001.1"/>
</dbReference>
<evidence type="ECO:0000256" key="8">
    <source>
        <dbReference type="ARBA" id="ARBA00029894"/>
    </source>
</evidence>
<dbReference type="EMBL" id="JAADJU010000001">
    <property type="protein sequence ID" value="NMP25950.1"/>
    <property type="molecule type" value="Genomic_DNA"/>
</dbReference>
<sequence length="230" mass="25239">MNTTFCQLQIPLPEGMQRITVVQYDIKTFQPEDLMILPHRAALQRAVPLRCAEHLAGRLAARQALRLLGVAAPFPAIGHHRQPLWPAGVIGSISHTRQWALAAVAKSPGGMAGLGIDLEPQLSSQQAHEIADTVMQGEEKEMASNSGLPFEQAVTLVFSAKESLFKALFAHVGDWFDFSAAVITDISLSDQRFTLRLAQDLTPKLPAGMAFSGQWRDFHGDMMTLLRFAL</sequence>
<dbReference type="PANTHER" id="PTHR38096">
    <property type="entry name" value="ENTEROBACTIN SYNTHASE COMPONENT D"/>
    <property type="match status" value="1"/>
</dbReference>
<feature type="domain" description="4'-phosphopantetheinyl transferase N-terminal" evidence="15">
    <location>
        <begin position="40"/>
        <end position="105"/>
    </location>
</feature>
<evidence type="ECO:0000256" key="4">
    <source>
        <dbReference type="ARBA" id="ARBA00011503"/>
    </source>
</evidence>
<dbReference type="Pfam" id="PF01648">
    <property type="entry name" value="ACPS"/>
    <property type="match status" value="1"/>
</dbReference>